<feature type="transmembrane region" description="Helical" evidence="5">
    <location>
        <begin position="12"/>
        <end position="30"/>
    </location>
</feature>
<dbReference type="GO" id="GO:0016020">
    <property type="term" value="C:membrane"/>
    <property type="evidence" value="ECO:0007669"/>
    <property type="project" value="UniProtKB-SubCell"/>
</dbReference>
<dbReference type="InterPro" id="IPR003752">
    <property type="entry name" value="DiS_bond_form_DsbB/BdbC"/>
</dbReference>
<dbReference type="InterPro" id="IPR023380">
    <property type="entry name" value="DsbB-like_sf"/>
</dbReference>
<evidence type="ECO:0000256" key="3">
    <source>
        <dbReference type="ARBA" id="ARBA00022989"/>
    </source>
</evidence>
<accession>C8WSY4</accession>
<dbReference type="HOGENOM" id="CLU_1754977_0_0_9"/>
<reference evidence="6 7" key="2">
    <citation type="journal article" date="2010" name="Stand. Genomic Sci.">
        <title>Complete genome sequence of Alicyclobacillus acidocaldarius type strain (104-IA).</title>
        <authorList>
            <person name="Mavromatis K."/>
            <person name="Sikorski J."/>
            <person name="Lapidus A."/>
            <person name="Glavina Del Rio T."/>
            <person name="Copeland A."/>
            <person name="Tice H."/>
            <person name="Cheng J.F."/>
            <person name="Lucas S."/>
            <person name="Chen F."/>
            <person name="Nolan M."/>
            <person name="Bruce D."/>
            <person name="Goodwin L."/>
            <person name="Pitluck S."/>
            <person name="Ivanova N."/>
            <person name="Ovchinnikova G."/>
            <person name="Pati A."/>
            <person name="Chen A."/>
            <person name="Palaniappan K."/>
            <person name="Land M."/>
            <person name="Hauser L."/>
            <person name="Chang Y.J."/>
            <person name="Jeffries C.D."/>
            <person name="Chain P."/>
            <person name="Meincke L."/>
            <person name="Sims D."/>
            <person name="Chertkov O."/>
            <person name="Han C."/>
            <person name="Brettin T."/>
            <person name="Detter J.C."/>
            <person name="Wahrenburg C."/>
            <person name="Rohde M."/>
            <person name="Pukall R."/>
            <person name="Goker M."/>
            <person name="Bristow J."/>
            <person name="Eisen J.A."/>
            <person name="Markowitz V."/>
            <person name="Hugenholtz P."/>
            <person name="Klenk H.P."/>
            <person name="Kyrpides N.C."/>
        </authorList>
    </citation>
    <scope>NUCLEOTIDE SEQUENCE [LARGE SCALE GENOMIC DNA]</scope>
    <source>
        <strain evidence="7">ATCC 27009 / DSM 446 / BCRC 14685 / JCM 5260 / KCTC 1825 / NBRC 15652 / NCIMB 11725 / NRRL B-14509 / 104-IA</strain>
    </source>
</reference>
<keyword evidence="4 5" id="KW-0472">Membrane</keyword>
<comment type="subcellular location">
    <subcellularLocation>
        <location evidence="1">Membrane</location>
        <topology evidence="1">Multi-pass membrane protein</topology>
    </subcellularLocation>
</comment>
<protein>
    <recommendedName>
        <fullName evidence="8">Disulfide bond formation protein DsbB</fullName>
    </recommendedName>
</protein>
<proteinExistence type="predicted"/>
<dbReference type="Proteomes" id="UP000001917">
    <property type="component" value="Chromosome"/>
</dbReference>
<evidence type="ECO:0000256" key="4">
    <source>
        <dbReference type="ARBA" id="ARBA00023136"/>
    </source>
</evidence>
<dbReference type="GO" id="GO:0015035">
    <property type="term" value="F:protein-disulfide reductase activity"/>
    <property type="evidence" value="ECO:0007669"/>
    <property type="project" value="InterPro"/>
</dbReference>
<organism evidence="6 7">
    <name type="scientific">Alicyclobacillus acidocaldarius subsp. acidocaldarius (strain ATCC 27009 / DSM 446 / BCRC 14685 / JCM 5260 / KCTC 1825 / NBRC 15652 / NCIMB 11725 / NRRL B-14509 / 104-IA)</name>
    <name type="common">Bacillus acidocaldarius</name>
    <dbReference type="NCBI Taxonomy" id="521098"/>
    <lineage>
        <taxon>Bacteria</taxon>
        <taxon>Bacillati</taxon>
        <taxon>Bacillota</taxon>
        <taxon>Bacilli</taxon>
        <taxon>Bacillales</taxon>
        <taxon>Alicyclobacillaceae</taxon>
        <taxon>Alicyclobacillus</taxon>
    </lineage>
</organism>
<keyword evidence="3 5" id="KW-1133">Transmembrane helix</keyword>
<evidence type="ECO:0000256" key="2">
    <source>
        <dbReference type="ARBA" id="ARBA00022692"/>
    </source>
</evidence>
<evidence type="ECO:0000256" key="1">
    <source>
        <dbReference type="ARBA" id="ARBA00004141"/>
    </source>
</evidence>
<dbReference type="EMBL" id="CP001727">
    <property type="protein sequence ID" value="ACV57640.1"/>
    <property type="molecule type" value="Genomic_DNA"/>
</dbReference>
<dbReference type="Pfam" id="PF02600">
    <property type="entry name" value="DsbB"/>
    <property type="match status" value="1"/>
</dbReference>
<evidence type="ECO:0000256" key="5">
    <source>
        <dbReference type="SAM" id="Phobius"/>
    </source>
</evidence>
<sequence>MMWRWVRIRRGLGIVIPAIALSVSAYWSLVLHWQACVMCWSERLLLATTLFGWTIDFPWLVAFASTSGLVVSASQWWMQLRAVHAAFCSTTAPCDVSYFQWGPLTTAGLATLVFAALTALALDRLAHAPRQAKKMGGMLFRSQIHSGR</sequence>
<evidence type="ECO:0008006" key="8">
    <source>
        <dbReference type="Google" id="ProtNLM"/>
    </source>
</evidence>
<dbReference type="KEGG" id="aac:Aaci_0592"/>
<name>C8WSY4_ALIAD</name>
<dbReference type="AlphaFoldDB" id="C8WSY4"/>
<keyword evidence="2 5" id="KW-0812">Transmembrane</keyword>
<dbReference type="SUPFAM" id="SSF158442">
    <property type="entry name" value="DsbB-like"/>
    <property type="match status" value="1"/>
</dbReference>
<dbReference type="GO" id="GO:0006457">
    <property type="term" value="P:protein folding"/>
    <property type="evidence" value="ECO:0007669"/>
    <property type="project" value="InterPro"/>
</dbReference>
<keyword evidence="7" id="KW-1185">Reference proteome</keyword>
<evidence type="ECO:0000313" key="7">
    <source>
        <dbReference type="Proteomes" id="UP000001917"/>
    </source>
</evidence>
<reference evidence="7" key="1">
    <citation type="submission" date="2009-09" db="EMBL/GenBank/DDBJ databases">
        <title>The complete chromosome of Alicyclobacillus acidocaldarius subsp. acidocaldarius DSM 446.</title>
        <authorList>
            <consortium name="US DOE Joint Genome Institute (JGI-PGF)"/>
            <person name="Lucas S."/>
            <person name="Copeland A."/>
            <person name="Lapidus A."/>
            <person name="Glavina del Rio T."/>
            <person name="Dalin E."/>
            <person name="Tice H."/>
            <person name="Bruce D."/>
            <person name="Goodwin L."/>
            <person name="Pitluck S."/>
            <person name="Kyrpides N."/>
            <person name="Mavromatis K."/>
            <person name="Ivanova N."/>
            <person name="Ovchinnikova G."/>
            <person name="Chertkov O."/>
            <person name="Sims D."/>
            <person name="Brettin T."/>
            <person name="Detter J.C."/>
            <person name="Han C."/>
            <person name="Larimer F."/>
            <person name="Land M."/>
            <person name="Hauser L."/>
            <person name="Markowitz V."/>
            <person name="Cheng J.-F."/>
            <person name="Hugenholtz P."/>
            <person name="Woyke T."/>
            <person name="Wu D."/>
            <person name="Pukall R."/>
            <person name="Klenk H.-P."/>
            <person name="Eisen J.A."/>
        </authorList>
    </citation>
    <scope>NUCLEOTIDE SEQUENCE [LARGE SCALE GENOMIC DNA]</scope>
    <source>
        <strain evidence="7">ATCC 27009 / DSM 446 / BCRC 14685 / JCM 5260 / KCTC 1825 / NBRC 15652 / NCIMB 11725 / NRRL B-14509 / 104-IA</strain>
    </source>
</reference>
<gene>
    <name evidence="6" type="ordered locus">Aaci_0592</name>
</gene>
<feature type="transmembrane region" description="Helical" evidence="5">
    <location>
        <begin position="50"/>
        <end position="71"/>
    </location>
</feature>
<evidence type="ECO:0000313" key="6">
    <source>
        <dbReference type="EMBL" id="ACV57640.1"/>
    </source>
</evidence>
<dbReference type="STRING" id="521098.Aaci_0592"/>